<dbReference type="PANTHER" id="PTHR12812">
    <property type="entry name" value="HEPARAN SULFATE 6-O-SULFOTRANSFERASE 3"/>
    <property type="match status" value="1"/>
</dbReference>
<comment type="similarity">
    <text evidence="2 8">Belongs to the sulfotransferase 6 family.</text>
</comment>
<evidence type="ECO:0000256" key="7">
    <source>
        <dbReference type="ARBA" id="ARBA00023180"/>
    </source>
</evidence>
<dbReference type="PANTHER" id="PTHR12812:SF0">
    <property type="entry name" value="HEPARAN-SULFATE 6-O-SULFOTRANSFERASE"/>
    <property type="match status" value="1"/>
</dbReference>
<comment type="caution">
    <text evidence="9">The sequence shown here is derived from an EMBL/GenBank/DDBJ whole genome shotgun (WGS) entry which is preliminary data.</text>
</comment>
<dbReference type="Gene3D" id="3.40.50.300">
    <property type="entry name" value="P-loop containing nucleotide triphosphate hydrolases"/>
    <property type="match status" value="1"/>
</dbReference>
<keyword evidence="6 8" id="KW-0472">Membrane</keyword>
<sequence>MLALTKLWSSAGISPNTPKPRLILPILLVTASVVILVLGIGAYVHTSSSRQPSQDKRSLAQLAQDSGISLENVVFWHRLGVHMADRTFLRPDRDGIPLDDVQAYRSNLLTRRSHPRRDVQLQPYKFNYNKSDVLVLLHIQKTGGSNWENHMALNLMTDPQPKCRAMPDAPHSRHYGIRPSQFVPPIALSRHYGVRPSLSVGTMGAYDRVRPSLSVDTMGSAYHSLCRPSLPVGTMGSAHHSLCRPSLSISTMGCAHHSLCRPSFLVRTIGSAIALSRHYGIRISQFVPPIAPSRHYGIRISQFVPPIAPSRHYRIRISQFVPPIALSNRHYGIRPSQFVPPIALSRHYGIRPSQFVPPIALSRHYGIRPSQLVPPIALSRHYGIRPSQFVPPIALSRHYGIRPSQFVPPIAPSRHYGIRPSQFVPPIVLIGTMGSAYHSLCRISQFVPPIAPSRHYGIRISQFVPPIALSRHYGVRPSQFVPPIVLSNRHYGIRPSQFVPPIALSRHYGIRPSQFVPPIDPSRHYGIRPSQFVPPIASSRHYGIRPSQFVPPIVLSKLMCSCVNGKGQDWMFNKNCVGWPCGVHPGFMELTSCLDKWYDAQIAEDRRRRYHIMTLIRDPVTRFYSEWLHIRRGATWKECRLHCDGRDATLEEVPWCFDGGNWRGASLEEFLNCRGNMGFNRMTYMLANLSLSDCYRLDSDKTREQRDEIMLASAKSNLANYIHFFGLTEYIKETEALFEKTFQGLKFKRSIQIKDAQTGSGYVMLSDYVWNRILDMNQLDVRLYQYAKDLFLQRLEAAGIRRPRRQYEAKLVSETFTYTIVDV</sequence>
<keyword evidence="5 8" id="KW-1133">Transmembrane helix</keyword>
<keyword evidence="7" id="KW-0325">Glycoprotein</keyword>
<evidence type="ECO:0000256" key="5">
    <source>
        <dbReference type="ARBA" id="ARBA00022989"/>
    </source>
</evidence>
<gene>
    <name evidence="9" type="ORF">RRG08_065373</name>
</gene>
<dbReference type="Proteomes" id="UP001283361">
    <property type="component" value="Unassembled WGS sequence"/>
</dbReference>
<dbReference type="GO" id="GO:0016020">
    <property type="term" value="C:membrane"/>
    <property type="evidence" value="ECO:0007669"/>
    <property type="project" value="UniProtKB-SubCell"/>
</dbReference>
<name>A0AAE1AGT2_9GAST</name>
<dbReference type="EMBL" id="JAWDGP010001866">
    <property type="protein sequence ID" value="KAK3787372.1"/>
    <property type="molecule type" value="Genomic_DNA"/>
</dbReference>
<evidence type="ECO:0000313" key="10">
    <source>
        <dbReference type="Proteomes" id="UP001283361"/>
    </source>
</evidence>
<evidence type="ECO:0000256" key="8">
    <source>
        <dbReference type="RuleBase" id="RU364122"/>
    </source>
</evidence>
<evidence type="ECO:0000256" key="2">
    <source>
        <dbReference type="ARBA" id="ARBA00010109"/>
    </source>
</evidence>
<evidence type="ECO:0000256" key="1">
    <source>
        <dbReference type="ARBA" id="ARBA00004167"/>
    </source>
</evidence>
<comment type="catalytic activity">
    <reaction evidence="8">
        <text>alpha-D-glucosaminyl-[heparan sulfate](n) + 3'-phosphoadenylyl sulfate = 6-sulfo-alpha-D-glucosaminyl-[heparan sulfate](n) + adenosine 3',5'-bisphosphate + H(+)</text>
        <dbReference type="Rhea" id="RHEA:56604"/>
        <dbReference type="Rhea" id="RHEA-COMP:9830"/>
        <dbReference type="Rhea" id="RHEA-COMP:14621"/>
        <dbReference type="ChEBI" id="CHEBI:15378"/>
        <dbReference type="ChEBI" id="CHEBI:58339"/>
        <dbReference type="ChEBI" id="CHEBI:58343"/>
        <dbReference type="ChEBI" id="CHEBI:58388"/>
        <dbReference type="ChEBI" id="CHEBI:140604"/>
    </reaction>
</comment>
<accession>A0AAE1AGT2</accession>
<reference evidence="9" key="1">
    <citation type="journal article" date="2023" name="G3 (Bethesda)">
        <title>A reference genome for the long-term kleptoplast-retaining sea slug Elysia crispata morphotype clarki.</title>
        <authorList>
            <person name="Eastman K.E."/>
            <person name="Pendleton A.L."/>
            <person name="Shaikh M.A."/>
            <person name="Suttiyut T."/>
            <person name="Ogas R."/>
            <person name="Tomko P."/>
            <person name="Gavelis G."/>
            <person name="Widhalm J.R."/>
            <person name="Wisecaver J.H."/>
        </authorList>
    </citation>
    <scope>NUCLEOTIDE SEQUENCE</scope>
    <source>
        <strain evidence="9">ECLA1</strain>
    </source>
</reference>
<proteinExistence type="inferred from homology"/>
<keyword evidence="4 8" id="KW-0812">Transmembrane</keyword>
<keyword evidence="3 8" id="KW-0808">Transferase</keyword>
<evidence type="ECO:0000256" key="3">
    <source>
        <dbReference type="ARBA" id="ARBA00022679"/>
    </source>
</evidence>
<evidence type="ECO:0000313" key="9">
    <source>
        <dbReference type="EMBL" id="KAK3787372.1"/>
    </source>
</evidence>
<evidence type="ECO:0000256" key="4">
    <source>
        <dbReference type="ARBA" id="ARBA00022692"/>
    </source>
</evidence>
<feature type="transmembrane region" description="Helical" evidence="8">
    <location>
        <begin position="21"/>
        <end position="44"/>
    </location>
</feature>
<dbReference type="Pfam" id="PF03567">
    <property type="entry name" value="Sulfotransfer_2"/>
    <property type="match status" value="1"/>
</dbReference>
<evidence type="ECO:0000256" key="6">
    <source>
        <dbReference type="ARBA" id="ARBA00023136"/>
    </source>
</evidence>
<dbReference type="InterPro" id="IPR027417">
    <property type="entry name" value="P-loop_NTPase"/>
</dbReference>
<protein>
    <recommendedName>
        <fullName evidence="8">Heparan-sulfate 6-O-sulfotransferase</fullName>
        <ecNumber evidence="8">2.8.2.-</ecNumber>
    </recommendedName>
</protein>
<dbReference type="GO" id="GO:0017095">
    <property type="term" value="F:heparan sulfate 6-sulfotransferase activity"/>
    <property type="evidence" value="ECO:0007669"/>
    <property type="project" value="TreeGrafter"/>
</dbReference>
<keyword evidence="10" id="KW-1185">Reference proteome</keyword>
<dbReference type="InterPro" id="IPR010635">
    <property type="entry name" value="Heparan_SO4-6-sulfoTrfase"/>
</dbReference>
<dbReference type="EC" id="2.8.2.-" evidence="8"/>
<comment type="function">
    <text evidence="8">6-O-sulfation enzyme which catalyzes the transfer of sulfate from 3'-phosphoadenosine 5'-phosphosulfate (PAPS) to position 6 of the N-sulfoglucosamine residue (GlcNS) of heparan sulfate.</text>
</comment>
<organism evidence="9 10">
    <name type="scientific">Elysia crispata</name>
    <name type="common">lettuce slug</name>
    <dbReference type="NCBI Taxonomy" id="231223"/>
    <lineage>
        <taxon>Eukaryota</taxon>
        <taxon>Metazoa</taxon>
        <taxon>Spiralia</taxon>
        <taxon>Lophotrochozoa</taxon>
        <taxon>Mollusca</taxon>
        <taxon>Gastropoda</taxon>
        <taxon>Heterobranchia</taxon>
        <taxon>Euthyneura</taxon>
        <taxon>Panpulmonata</taxon>
        <taxon>Sacoglossa</taxon>
        <taxon>Placobranchoidea</taxon>
        <taxon>Plakobranchidae</taxon>
        <taxon>Elysia</taxon>
    </lineage>
</organism>
<comment type="subcellular location">
    <subcellularLocation>
        <location evidence="1">Membrane</location>
        <topology evidence="1">Single-pass membrane protein</topology>
    </subcellularLocation>
    <subcellularLocation>
        <location evidence="8">Membrane</location>
        <topology evidence="8">Single-pass type II membrane protein</topology>
    </subcellularLocation>
</comment>
<keyword evidence="8" id="KW-0735">Signal-anchor</keyword>
<dbReference type="AlphaFoldDB" id="A0AAE1AGT2"/>
<dbReference type="InterPro" id="IPR005331">
    <property type="entry name" value="Sulfotransferase"/>
</dbReference>